<dbReference type="NCBIfam" id="TIGR00180">
    <property type="entry name" value="parB_part"/>
    <property type="match status" value="1"/>
</dbReference>
<proteinExistence type="inferred from homology"/>
<organism evidence="4 5">
    <name type="scientific">Saccharobesus litoralis</name>
    <dbReference type="NCBI Taxonomy" id="2172099"/>
    <lineage>
        <taxon>Bacteria</taxon>
        <taxon>Pseudomonadati</taxon>
        <taxon>Pseudomonadota</taxon>
        <taxon>Gammaproteobacteria</taxon>
        <taxon>Alteromonadales</taxon>
        <taxon>Alteromonadaceae</taxon>
        <taxon>Saccharobesus</taxon>
    </lineage>
</organism>
<dbReference type="GO" id="GO:0003677">
    <property type="term" value="F:DNA binding"/>
    <property type="evidence" value="ECO:0007669"/>
    <property type="project" value="UniProtKB-KW"/>
</dbReference>
<reference evidence="4 5" key="1">
    <citation type="submission" date="2018-01" db="EMBL/GenBank/DDBJ databases">
        <title>Genome sequence of a Cantenovulum-like bacteria.</title>
        <authorList>
            <person name="Tan W.R."/>
            <person name="Lau N.-S."/>
            <person name="Go F."/>
            <person name="Amirul A.-A.A."/>
        </authorList>
    </citation>
    <scope>NUCLEOTIDE SEQUENCE [LARGE SCALE GENOMIC DNA]</scope>
    <source>
        <strain evidence="4 5">CCB-QB4</strain>
        <plasmid evidence="5">Plasmid unnamed1</plasmid>
    </source>
</reference>
<dbReference type="InterPro" id="IPR003115">
    <property type="entry name" value="ParB_N"/>
</dbReference>
<dbReference type="RefSeq" id="WP_108605210.1">
    <property type="nucleotide sequence ID" value="NZ_CP026605.1"/>
</dbReference>
<gene>
    <name evidence="4" type="ORF">C2869_21975</name>
</gene>
<dbReference type="InterPro" id="IPR014884">
    <property type="entry name" value="ParB_fam_C"/>
</dbReference>
<evidence type="ECO:0000256" key="1">
    <source>
        <dbReference type="ARBA" id="ARBA00006295"/>
    </source>
</evidence>
<dbReference type="Proteomes" id="UP000244441">
    <property type="component" value="Plasmid unnamed1"/>
</dbReference>
<dbReference type="OrthoDB" id="5719994at2"/>
<dbReference type="EMBL" id="CP026605">
    <property type="protein sequence ID" value="AWB69173.1"/>
    <property type="molecule type" value="Genomic_DNA"/>
</dbReference>
<feature type="domain" description="ParB-like N-terminal" evidence="3">
    <location>
        <begin position="47"/>
        <end position="134"/>
    </location>
</feature>
<dbReference type="InterPro" id="IPR036086">
    <property type="entry name" value="ParB/Sulfiredoxin_sf"/>
</dbReference>
<dbReference type="PANTHER" id="PTHR38973:SF1">
    <property type="entry name" value="PLASMID PARTITION PROTEIN B"/>
    <property type="match status" value="1"/>
</dbReference>
<dbReference type="SUPFAM" id="SSF110849">
    <property type="entry name" value="ParB/Sulfiredoxin"/>
    <property type="match status" value="1"/>
</dbReference>
<dbReference type="Gene3D" id="1.10.10.2830">
    <property type="match status" value="1"/>
</dbReference>
<keyword evidence="5" id="KW-1185">Reference proteome</keyword>
<dbReference type="InterPro" id="IPR004437">
    <property type="entry name" value="ParB/RepB/Spo0J"/>
</dbReference>
<sequence>MSKVKKIVGRRNITSTTTTLSNDIKTIQLASGTEIDLTAYTVPHASIESETFVNETINGRFQDNLSAENLKDITETIKTNQYYPVIARKIGDRFDILDGSRRRQSAILTGVNLEMLYTENDISEEDAMMLSEQLQTAKELSIAEQGAKYLRMMERLNIDGKRLAQKIGVSAAKISRCTRAASVSRPLLSIFPDINELSVRDYVELAKVNELLVKSGDPIEEFCATYKQQTQEQDLTDTKSILKTLSDSFKSAKAPSAKLASPIFEFKQKGLAANKIEKGNKLSFEFNKLPNETKEKIEAAILSVLQEQHSD</sequence>
<geneLocation type="plasmid" evidence="4">
    <name>unnamed1</name>
</geneLocation>
<evidence type="ECO:0000256" key="2">
    <source>
        <dbReference type="ARBA" id="ARBA00023125"/>
    </source>
</evidence>
<dbReference type="SUPFAM" id="SSF109709">
    <property type="entry name" value="KorB DNA-binding domain-like"/>
    <property type="match status" value="1"/>
</dbReference>
<accession>A0A2S0VYA0</accession>
<dbReference type="SMART" id="SM00470">
    <property type="entry name" value="ParB"/>
    <property type="match status" value="1"/>
</dbReference>
<dbReference type="PANTHER" id="PTHR38973">
    <property type="entry name" value="PLASMID PARTITIONING CONTROL PROTEIN-RELATED"/>
    <property type="match status" value="1"/>
</dbReference>
<dbReference type="AlphaFoldDB" id="A0A2S0VYA0"/>
<evidence type="ECO:0000313" key="5">
    <source>
        <dbReference type="Proteomes" id="UP000244441"/>
    </source>
</evidence>
<protein>
    <recommendedName>
        <fullName evidence="3">ParB-like N-terminal domain-containing protein</fullName>
    </recommendedName>
</protein>
<dbReference type="KEGG" id="cate:C2869_21975"/>
<evidence type="ECO:0000259" key="3">
    <source>
        <dbReference type="SMART" id="SM00470"/>
    </source>
</evidence>
<keyword evidence="2" id="KW-0238">DNA-binding</keyword>
<dbReference type="CDD" id="cd16394">
    <property type="entry name" value="sopB_N"/>
    <property type="match status" value="1"/>
</dbReference>
<comment type="similarity">
    <text evidence="1">Belongs to the ParB family.</text>
</comment>
<evidence type="ECO:0000313" key="4">
    <source>
        <dbReference type="EMBL" id="AWB69173.1"/>
    </source>
</evidence>
<name>A0A2S0VYA0_9ALTE</name>
<dbReference type="Pfam" id="PF08775">
    <property type="entry name" value="ParB"/>
    <property type="match status" value="1"/>
</dbReference>
<keyword evidence="4" id="KW-0614">Plasmid</keyword>